<evidence type="ECO:0000313" key="7">
    <source>
        <dbReference type="EMBL" id="TYC60189.1"/>
    </source>
</evidence>
<gene>
    <name evidence="7" type="ORF">ETQ85_06705</name>
</gene>
<keyword evidence="5 6" id="KW-0472">Membrane</keyword>
<dbReference type="OrthoDB" id="9181004at2"/>
<sequence length="90" mass="9802">MNTRQLNIAWVILILATLATFAIGEIGDSLGIAGPLAMASLLVISFIKGRLVALDFMGLRGVKFFWRGLLLGWLLLVSSLIAIAYWIALK</sequence>
<keyword evidence="8" id="KW-1185">Reference proteome</keyword>
<evidence type="ECO:0000256" key="2">
    <source>
        <dbReference type="ARBA" id="ARBA00022475"/>
    </source>
</evidence>
<proteinExistence type="predicted"/>
<evidence type="ECO:0000256" key="1">
    <source>
        <dbReference type="ARBA" id="ARBA00004651"/>
    </source>
</evidence>
<dbReference type="GO" id="GO:0005886">
    <property type="term" value="C:plasma membrane"/>
    <property type="evidence" value="ECO:0007669"/>
    <property type="project" value="UniProtKB-SubCell"/>
</dbReference>
<keyword evidence="4 6" id="KW-1133">Transmembrane helix</keyword>
<feature type="transmembrane region" description="Helical" evidence="6">
    <location>
        <begin position="32"/>
        <end position="52"/>
    </location>
</feature>
<dbReference type="RefSeq" id="WP_148578279.1">
    <property type="nucleotide sequence ID" value="NZ_SDKK01000005.1"/>
</dbReference>
<dbReference type="EMBL" id="SDKK01000005">
    <property type="protein sequence ID" value="TYC60189.1"/>
    <property type="molecule type" value="Genomic_DNA"/>
</dbReference>
<comment type="caution">
    <text evidence="7">The sequence shown here is derived from an EMBL/GenBank/DDBJ whole genome shotgun (WGS) entry which is preliminary data.</text>
</comment>
<keyword evidence="3 6" id="KW-0812">Transmembrane</keyword>
<feature type="transmembrane region" description="Helical" evidence="6">
    <location>
        <begin position="64"/>
        <end position="88"/>
    </location>
</feature>
<evidence type="ECO:0008006" key="9">
    <source>
        <dbReference type="Google" id="ProtNLM"/>
    </source>
</evidence>
<dbReference type="AlphaFoldDB" id="A0A6C2D354"/>
<evidence type="ECO:0000256" key="3">
    <source>
        <dbReference type="ARBA" id="ARBA00022692"/>
    </source>
</evidence>
<accession>A0A6C2D354</accession>
<protein>
    <recommendedName>
        <fullName evidence="9">Cytochrome C oxidase subunit IV</fullName>
    </recommendedName>
</protein>
<organism evidence="7 8">
    <name type="scientific">Zoogloea oleivorans</name>
    <dbReference type="NCBI Taxonomy" id="1552750"/>
    <lineage>
        <taxon>Bacteria</taxon>
        <taxon>Pseudomonadati</taxon>
        <taxon>Pseudomonadota</taxon>
        <taxon>Betaproteobacteria</taxon>
        <taxon>Rhodocyclales</taxon>
        <taxon>Zoogloeaceae</taxon>
        <taxon>Zoogloea</taxon>
    </lineage>
</organism>
<evidence type="ECO:0000256" key="5">
    <source>
        <dbReference type="ARBA" id="ARBA00023136"/>
    </source>
</evidence>
<keyword evidence="2" id="KW-1003">Cell membrane</keyword>
<comment type="subcellular location">
    <subcellularLocation>
        <location evidence="1">Cell membrane</location>
        <topology evidence="1">Multi-pass membrane protein</topology>
    </subcellularLocation>
</comment>
<dbReference type="InterPro" id="IPR005171">
    <property type="entry name" value="Cyt_c_oxidase_su4_prok"/>
</dbReference>
<name>A0A6C2D354_9RHOO</name>
<evidence type="ECO:0000313" key="8">
    <source>
        <dbReference type="Proteomes" id="UP000389128"/>
    </source>
</evidence>
<evidence type="ECO:0000256" key="6">
    <source>
        <dbReference type="SAM" id="Phobius"/>
    </source>
</evidence>
<reference evidence="7 8" key="1">
    <citation type="submission" date="2019-01" db="EMBL/GenBank/DDBJ databases">
        <title>Zoogloea oleivorans genome sequencing and assembly.</title>
        <authorList>
            <person name="Tancsics A."/>
            <person name="Farkas M."/>
            <person name="Kriszt B."/>
            <person name="Maroti G."/>
            <person name="Horvath B."/>
        </authorList>
    </citation>
    <scope>NUCLEOTIDE SEQUENCE [LARGE SCALE GENOMIC DNA]</scope>
    <source>
        <strain evidence="7 8">Buc</strain>
    </source>
</reference>
<dbReference type="Pfam" id="PF03626">
    <property type="entry name" value="COX4_pro"/>
    <property type="match status" value="1"/>
</dbReference>
<dbReference type="Proteomes" id="UP000389128">
    <property type="component" value="Unassembled WGS sequence"/>
</dbReference>
<evidence type="ECO:0000256" key="4">
    <source>
        <dbReference type="ARBA" id="ARBA00022989"/>
    </source>
</evidence>